<dbReference type="InterPro" id="IPR036188">
    <property type="entry name" value="FAD/NAD-bd_sf"/>
</dbReference>
<dbReference type="AlphaFoldDB" id="A0A381ZK25"/>
<dbReference type="Gene3D" id="3.50.50.60">
    <property type="entry name" value="FAD/NAD(P)-binding domain"/>
    <property type="match status" value="1"/>
</dbReference>
<dbReference type="EMBL" id="UINC01021542">
    <property type="protein sequence ID" value="SVA89311.1"/>
    <property type="molecule type" value="Genomic_DNA"/>
</dbReference>
<accession>A0A381ZK25</accession>
<gene>
    <name evidence="1" type="ORF">METZ01_LOCUS142165</name>
</gene>
<organism evidence="1">
    <name type="scientific">marine metagenome</name>
    <dbReference type="NCBI Taxonomy" id="408172"/>
    <lineage>
        <taxon>unclassified sequences</taxon>
        <taxon>metagenomes</taxon>
        <taxon>ecological metagenomes</taxon>
    </lineage>
</organism>
<protein>
    <recommendedName>
        <fullName evidence="2">Glucose-methanol-choline oxidoreductase N-terminal domain-containing protein</fullName>
    </recommendedName>
</protein>
<evidence type="ECO:0000313" key="1">
    <source>
        <dbReference type="EMBL" id="SVA89311.1"/>
    </source>
</evidence>
<evidence type="ECO:0008006" key="2">
    <source>
        <dbReference type="Google" id="ProtNLM"/>
    </source>
</evidence>
<name>A0A381ZK25_9ZZZZ</name>
<proteinExistence type="predicted"/>
<dbReference type="PROSITE" id="PS51257">
    <property type="entry name" value="PROKAR_LIPOPROTEIN"/>
    <property type="match status" value="1"/>
</dbReference>
<reference evidence="1" key="1">
    <citation type="submission" date="2018-05" db="EMBL/GenBank/DDBJ databases">
        <authorList>
            <person name="Lanie J.A."/>
            <person name="Ng W.-L."/>
            <person name="Kazmierczak K.M."/>
            <person name="Andrzejewski T.M."/>
            <person name="Davidsen T.M."/>
            <person name="Wayne K.J."/>
            <person name="Tettelin H."/>
            <person name="Glass J.I."/>
            <person name="Rusch D."/>
            <person name="Podicherti R."/>
            <person name="Tsui H.-C.T."/>
            <person name="Winkler M.E."/>
        </authorList>
    </citation>
    <scope>NUCLEOTIDE SEQUENCE</scope>
</reference>
<sequence length="46" mass="5013">MLFKEGNITENYIFVIVGAGCVLANRLNADGQNSVLILEATDMILK</sequence>